<dbReference type="PROSITE" id="PS52050">
    <property type="entry name" value="WYL"/>
    <property type="match status" value="1"/>
</dbReference>
<dbReference type="PANTHER" id="PTHR34580">
    <property type="match status" value="1"/>
</dbReference>
<reference evidence="4 5" key="1">
    <citation type="journal article" date="2013" name="Int. J. Syst. Evol. Microbiol.">
        <title>Ilumatobacter nonamiense sp. nov. and Ilumatobacter coccineum sp. nov., isolated from seashore sand.</title>
        <authorList>
            <person name="Matsumoto A."/>
            <person name="Kasai H."/>
            <person name="Matsuo Y."/>
            <person name="Shizuri Y."/>
            <person name="Ichikawa N."/>
            <person name="Fujita N."/>
            <person name="Omura S."/>
            <person name="Takahashi Y."/>
        </authorList>
    </citation>
    <scope>NUCLEOTIDE SEQUENCE [LARGE SCALE GENOMIC DNA]</scope>
    <source>
        <strain evidence="5">NBRC 103263 / KCTC 29153 / YM16-304</strain>
    </source>
</reference>
<dbReference type="InterPro" id="IPR036388">
    <property type="entry name" value="WH-like_DNA-bd_sf"/>
</dbReference>
<proteinExistence type="predicted"/>
<name>A0A6C7E6B3_ILUCY</name>
<dbReference type="Proteomes" id="UP000011863">
    <property type="component" value="Chromosome"/>
</dbReference>
<evidence type="ECO:0000256" key="2">
    <source>
        <dbReference type="ARBA" id="ARBA00023163"/>
    </source>
</evidence>
<dbReference type="GO" id="GO:0003700">
    <property type="term" value="F:DNA-binding transcription factor activity"/>
    <property type="evidence" value="ECO:0007669"/>
    <property type="project" value="InterPro"/>
</dbReference>
<dbReference type="Pfam" id="PF13280">
    <property type="entry name" value="WYL"/>
    <property type="match status" value="1"/>
</dbReference>
<evidence type="ECO:0000313" key="5">
    <source>
        <dbReference type="Proteomes" id="UP000011863"/>
    </source>
</evidence>
<dbReference type="PANTHER" id="PTHR34580:SF1">
    <property type="entry name" value="PROTEIN PAFC"/>
    <property type="match status" value="1"/>
</dbReference>
<dbReference type="InterPro" id="IPR036390">
    <property type="entry name" value="WH_DNA-bd_sf"/>
</dbReference>
<dbReference type="AlphaFoldDB" id="A0A6C7E6B3"/>
<dbReference type="PROSITE" id="PS51000">
    <property type="entry name" value="HTH_DEOR_2"/>
    <property type="match status" value="1"/>
</dbReference>
<organism evidence="4 5">
    <name type="scientific">Ilumatobacter coccineus (strain NBRC 103263 / KCTC 29153 / YM16-304)</name>
    <dbReference type="NCBI Taxonomy" id="1313172"/>
    <lineage>
        <taxon>Bacteria</taxon>
        <taxon>Bacillati</taxon>
        <taxon>Actinomycetota</taxon>
        <taxon>Acidimicrobiia</taxon>
        <taxon>Acidimicrobiales</taxon>
        <taxon>Ilumatobacteraceae</taxon>
        <taxon>Ilumatobacter</taxon>
    </lineage>
</organism>
<dbReference type="KEGG" id="aym:YM304_16490"/>
<gene>
    <name evidence="4" type="ORF">YM304_16490</name>
</gene>
<accession>A0A6C7E6B3</accession>
<keyword evidence="1" id="KW-0805">Transcription regulation</keyword>
<evidence type="ECO:0000256" key="1">
    <source>
        <dbReference type="ARBA" id="ARBA00023015"/>
    </source>
</evidence>
<dbReference type="RefSeq" id="WP_015441210.1">
    <property type="nucleotide sequence ID" value="NC_020520.1"/>
</dbReference>
<evidence type="ECO:0000259" key="3">
    <source>
        <dbReference type="PROSITE" id="PS51000"/>
    </source>
</evidence>
<feature type="domain" description="HTH deoR-type" evidence="3">
    <location>
        <begin position="2"/>
        <end position="67"/>
    </location>
</feature>
<keyword evidence="2" id="KW-0804">Transcription</keyword>
<dbReference type="SUPFAM" id="SSF46785">
    <property type="entry name" value="Winged helix' DNA-binding domain"/>
    <property type="match status" value="1"/>
</dbReference>
<keyword evidence="5" id="KW-1185">Reference proteome</keyword>
<dbReference type="Gene3D" id="1.10.10.10">
    <property type="entry name" value="Winged helix-like DNA-binding domain superfamily/Winged helix DNA-binding domain"/>
    <property type="match status" value="1"/>
</dbReference>
<dbReference type="InterPro" id="IPR001034">
    <property type="entry name" value="DeoR_HTH"/>
</dbReference>
<dbReference type="InterPro" id="IPR013196">
    <property type="entry name" value="HTH_11"/>
</dbReference>
<dbReference type="Pfam" id="PF08279">
    <property type="entry name" value="HTH_11"/>
    <property type="match status" value="1"/>
</dbReference>
<evidence type="ECO:0000313" key="4">
    <source>
        <dbReference type="EMBL" id="BAN01963.1"/>
    </source>
</evidence>
<sequence length="324" mass="34969">MRADRLVATLLLLQARGTVTASEVAAELEVSERTARRDLDALSVAGIPVYSKQGRGGGWQLIGGARTDLTGFRSAEARALLTMAAATGQATPEFTSAMRKLTQALPEPIRVETEQVMASVVADSTSWGNRDASLLVEPRRDEWLEPLQQAVIDQHTVVLTYDTPRKGVSQRDIDPLGLVVKQGYWYLLAMTVAGQRSFRVDRIVGLESTDRRFDRPPDFDLAAAWESITISYIEKSTRVVASAVVDDQIIPALRALGVETVVHGAVGTGRSSVTIGAWNAEVLAAEIAGVMHAIDLVDPPAELTSRLAAIGRQLVSRFVGAAER</sequence>
<protein>
    <submittedName>
        <fullName evidence="4">Putative DeoR family transcriptional regulator</fullName>
    </submittedName>
</protein>
<dbReference type="InterPro" id="IPR051534">
    <property type="entry name" value="CBASS_pafABC_assoc_protein"/>
</dbReference>
<dbReference type="InterPro" id="IPR026881">
    <property type="entry name" value="WYL_dom"/>
</dbReference>
<dbReference type="EMBL" id="AP012057">
    <property type="protein sequence ID" value="BAN01963.1"/>
    <property type="molecule type" value="Genomic_DNA"/>
</dbReference>
<dbReference type="OrthoDB" id="3171994at2"/>
<dbReference type="SMART" id="SM00420">
    <property type="entry name" value="HTH_DEOR"/>
    <property type="match status" value="1"/>
</dbReference>